<feature type="compositionally biased region" description="Basic and acidic residues" evidence="1">
    <location>
        <begin position="245"/>
        <end position="257"/>
    </location>
</feature>
<protein>
    <submittedName>
        <fullName evidence="2">Uncharacterized protein</fullName>
    </submittedName>
</protein>
<comment type="caution">
    <text evidence="2">The sequence shown here is derived from an EMBL/GenBank/DDBJ whole genome shotgun (WGS) entry which is preliminary data.</text>
</comment>
<feature type="region of interest" description="Disordered" evidence="1">
    <location>
        <begin position="211"/>
        <end position="257"/>
    </location>
</feature>
<gene>
    <name evidence="2" type="ORF">SNEC2469_LOCUS30589</name>
</gene>
<proteinExistence type="predicted"/>
<keyword evidence="3" id="KW-1185">Reference proteome</keyword>
<evidence type="ECO:0000313" key="2">
    <source>
        <dbReference type="EMBL" id="CAE7904841.1"/>
    </source>
</evidence>
<reference evidence="2" key="1">
    <citation type="submission" date="2021-02" db="EMBL/GenBank/DDBJ databases">
        <authorList>
            <person name="Dougan E. K."/>
            <person name="Rhodes N."/>
            <person name="Thang M."/>
            <person name="Chan C."/>
        </authorList>
    </citation>
    <scope>NUCLEOTIDE SEQUENCE</scope>
</reference>
<organism evidence="2 3">
    <name type="scientific">Symbiodinium necroappetens</name>
    <dbReference type="NCBI Taxonomy" id="1628268"/>
    <lineage>
        <taxon>Eukaryota</taxon>
        <taxon>Sar</taxon>
        <taxon>Alveolata</taxon>
        <taxon>Dinophyceae</taxon>
        <taxon>Suessiales</taxon>
        <taxon>Symbiodiniaceae</taxon>
        <taxon>Symbiodinium</taxon>
    </lineage>
</organism>
<dbReference type="OrthoDB" id="10558892at2759"/>
<evidence type="ECO:0000313" key="3">
    <source>
        <dbReference type="Proteomes" id="UP000601435"/>
    </source>
</evidence>
<dbReference type="Proteomes" id="UP000601435">
    <property type="component" value="Unassembled WGS sequence"/>
</dbReference>
<dbReference type="AlphaFoldDB" id="A0A813BFG1"/>
<accession>A0A813BFG1</accession>
<name>A0A813BFG1_9DINO</name>
<evidence type="ECO:0000256" key="1">
    <source>
        <dbReference type="SAM" id="MobiDB-lite"/>
    </source>
</evidence>
<dbReference type="EMBL" id="CAJNJA010071739">
    <property type="protein sequence ID" value="CAE7904841.1"/>
    <property type="molecule type" value="Genomic_DNA"/>
</dbReference>
<sequence length="257" mass="28026">MLGFRAMKESTKKSATAVLVWFETKRAKDMVPPDGDTVYSVSQQVHYSFITSTTPVTSRQLTRTRLLPPASRSRAGKAGQVQVQAPALVLDQQQQQQQQMLSFGHFLNSMYQKFQCNNQAALNLSFTQPGQGQPTGLPLQTGFGQQNNTAQLGQLSLQNGSQTHTAQPGVLALQNGLQNNTAQPAQLPLQNLQQLPPAATVAQGVAPASLELPAQNFPAQQPAESQPKQAEQQQEPAAGLEAFEDEHFRKLQEKKTQ</sequence>
<feature type="compositionally biased region" description="Low complexity" evidence="1">
    <location>
        <begin position="218"/>
        <end position="241"/>
    </location>
</feature>
<feature type="non-terminal residue" evidence="2">
    <location>
        <position position="1"/>
    </location>
</feature>